<gene>
    <name evidence="1" type="ORF">PR048_024083</name>
</gene>
<evidence type="ECO:0000313" key="2">
    <source>
        <dbReference type="Proteomes" id="UP001159363"/>
    </source>
</evidence>
<name>A0ABQ9GW19_9NEOP</name>
<sequence length="125" mass="14312">MLNALQSLEMRLEMSQIQEQFSLCIRYVSNEDLPVLREDCCFFFPVKDLLLCGDLGLEMTQLVGQGYDGAANMCGSLSGVNTRIQELYRKAKYVSVFLCLQSQTHLELLKRQQMCSDLTLKQQVF</sequence>
<evidence type="ECO:0000313" key="1">
    <source>
        <dbReference type="EMBL" id="KAJ8876174.1"/>
    </source>
</evidence>
<dbReference type="PANTHER" id="PTHR45749:SF37">
    <property type="entry name" value="OS05G0311600 PROTEIN"/>
    <property type="match status" value="1"/>
</dbReference>
<dbReference type="EMBL" id="JARBHB010000009">
    <property type="protein sequence ID" value="KAJ8876174.1"/>
    <property type="molecule type" value="Genomic_DNA"/>
</dbReference>
<proteinExistence type="predicted"/>
<dbReference type="PANTHER" id="PTHR45749">
    <property type="match status" value="1"/>
</dbReference>
<comment type="caution">
    <text evidence="1">The sequence shown here is derived from an EMBL/GenBank/DDBJ whole genome shotgun (WGS) entry which is preliminary data.</text>
</comment>
<keyword evidence="2" id="KW-1185">Reference proteome</keyword>
<protein>
    <submittedName>
        <fullName evidence="1">Uncharacterized protein</fullName>
    </submittedName>
</protein>
<accession>A0ABQ9GW19</accession>
<organism evidence="1 2">
    <name type="scientific">Dryococelus australis</name>
    <dbReference type="NCBI Taxonomy" id="614101"/>
    <lineage>
        <taxon>Eukaryota</taxon>
        <taxon>Metazoa</taxon>
        <taxon>Ecdysozoa</taxon>
        <taxon>Arthropoda</taxon>
        <taxon>Hexapoda</taxon>
        <taxon>Insecta</taxon>
        <taxon>Pterygota</taxon>
        <taxon>Neoptera</taxon>
        <taxon>Polyneoptera</taxon>
        <taxon>Phasmatodea</taxon>
        <taxon>Verophasmatodea</taxon>
        <taxon>Anareolatae</taxon>
        <taxon>Phasmatidae</taxon>
        <taxon>Eurycanthinae</taxon>
        <taxon>Dryococelus</taxon>
    </lineage>
</organism>
<dbReference type="Proteomes" id="UP001159363">
    <property type="component" value="Chromosome 8"/>
</dbReference>
<reference evidence="1 2" key="1">
    <citation type="submission" date="2023-02" db="EMBL/GenBank/DDBJ databases">
        <title>LHISI_Scaffold_Assembly.</title>
        <authorList>
            <person name="Stuart O.P."/>
            <person name="Cleave R."/>
            <person name="Magrath M.J.L."/>
            <person name="Mikheyev A.S."/>
        </authorList>
    </citation>
    <scope>NUCLEOTIDE SEQUENCE [LARGE SCALE GENOMIC DNA]</scope>
    <source>
        <strain evidence="1">Daus_M_001</strain>
        <tissue evidence="1">Leg muscle</tissue>
    </source>
</reference>